<dbReference type="EMBL" id="JAMXIB010000002">
    <property type="protein sequence ID" value="MCO5723975.1"/>
    <property type="molecule type" value="Genomic_DNA"/>
</dbReference>
<protein>
    <submittedName>
        <fullName evidence="2">CD225/dispanin family protein</fullName>
    </submittedName>
</protein>
<feature type="transmembrane region" description="Helical" evidence="1">
    <location>
        <begin position="12"/>
        <end position="41"/>
    </location>
</feature>
<keyword evidence="1" id="KW-0812">Transmembrane</keyword>
<sequence>MEQQKLPNVTLALVLGILSFLCCCFAGLPGALVAAIAFFILRNDEKTYRANPENYSNYSQLKTAKIIAIVGMVIGVLYFLWSVFQIYQIGGWDAYMEKVQEMSEQWGGQN</sequence>
<accession>A0ABT1AWH4</accession>
<dbReference type="NCBIfam" id="NF040945">
    <property type="entry name" value="CCC_membrane"/>
    <property type="match status" value="1"/>
</dbReference>
<organism evidence="2 3">
    <name type="scientific">Robiginitalea marina</name>
    <dbReference type="NCBI Taxonomy" id="2954105"/>
    <lineage>
        <taxon>Bacteria</taxon>
        <taxon>Pseudomonadati</taxon>
        <taxon>Bacteroidota</taxon>
        <taxon>Flavobacteriia</taxon>
        <taxon>Flavobacteriales</taxon>
        <taxon>Flavobacteriaceae</taxon>
        <taxon>Robiginitalea</taxon>
    </lineage>
</organism>
<gene>
    <name evidence="2" type="ORF">NG653_03850</name>
</gene>
<reference evidence="2 3" key="1">
    <citation type="submission" date="2022-06" db="EMBL/GenBank/DDBJ databases">
        <authorList>
            <person name="Xuan X."/>
        </authorList>
    </citation>
    <scope>NUCLEOTIDE SEQUENCE [LARGE SCALE GENOMIC DNA]</scope>
    <source>
        <strain evidence="2 3">2V75</strain>
    </source>
</reference>
<comment type="caution">
    <text evidence="2">The sequence shown here is derived from an EMBL/GenBank/DDBJ whole genome shotgun (WGS) entry which is preliminary data.</text>
</comment>
<dbReference type="Proteomes" id="UP001206312">
    <property type="component" value="Unassembled WGS sequence"/>
</dbReference>
<keyword evidence="3" id="KW-1185">Reference proteome</keyword>
<proteinExistence type="predicted"/>
<feature type="transmembrane region" description="Helical" evidence="1">
    <location>
        <begin position="66"/>
        <end position="87"/>
    </location>
</feature>
<keyword evidence="1" id="KW-1133">Transmembrane helix</keyword>
<keyword evidence="1" id="KW-0472">Membrane</keyword>
<name>A0ABT1AWH4_9FLAO</name>
<evidence type="ECO:0000313" key="2">
    <source>
        <dbReference type="EMBL" id="MCO5723975.1"/>
    </source>
</evidence>
<dbReference type="RefSeq" id="WP_252740349.1">
    <property type="nucleotide sequence ID" value="NZ_JAMXIB010000002.1"/>
</dbReference>
<evidence type="ECO:0000313" key="3">
    <source>
        <dbReference type="Proteomes" id="UP001206312"/>
    </source>
</evidence>
<dbReference type="Pfam" id="PF07666">
    <property type="entry name" value="MpPF26"/>
    <property type="match status" value="1"/>
</dbReference>
<evidence type="ECO:0000256" key="1">
    <source>
        <dbReference type="SAM" id="Phobius"/>
    </source>
</evidence>
<dbReference type="InterPro" id="IPR011655">
    <property type="entry name" value="MpPF26"/>
</dbReference>